<organism evidence="12">
    <name type="scientific">Arthrobacter saudimassiliensis</name>
    <dbReference type="NCBI Taxonomy" id="1461584"/>
    <lineage>
        <taxon>Bacteria</taxon>
        <taxon>Bacillati</taxon>
        <taxon>Actinomycetota</taxon>
        <taxon>Actinomycetes</taxon>
        <taxon>Micrococcales</taxon>
        <taxon>Micrococcaceae</taxon>
        <taxon>Arthrobacter</taxon>
    </lineage>
</organism>
<evidence type="ECO:0000256" key="5">
    <source>
        <dbReference type="ARBA" id="ARBA00022679"/>
    </source>
</evidence>
<dbReference type="FunFam" id="1.10.10.10:FF:000214">
    <property type="entry name" value="Methylated-DNA--protein-cysteine methyltransferase"/>
    <property type="match status" value="1"/>
</dbReference>
<dbReference type="PATRIC" id="fig|1461584.3.peg.1740"/>
<evidence type="ECO:0000313" key="12">
    <source>
        <dbReference type="EMBL" id="CEA08411.1"/>
    </source>
</evidence>
<sequence length="245" mass="25091">MRCHRLMLSPLGILTLVADEGRLTAVLPGPPENSGLGTAVGLNAVEGYDAEVLEDAEVQLLQYFEGSRCGFKLPLAVHGTAFQRDVWDAVQRISYGWRISYKDLAVQLGDAAKARSVGVALARNPLNIIIPTHRVVGSRGNLTGYTGGLNSKLFLLEHEAAHLAAHEHDKPAGPAGDGRPACRSVGSSGAIPAPAPTPAGTTPAGATPAGTAPAGATPAGTAPTPSPALNATSESMSEAAVRVRG</sequence>
<dbReference type="InterPro" id="IPR036217">
    <property type="entry name" value="MethylDNA_cys_MeTrfase_DNAb"/>
</dbReference>
<reference evidence="12" key="1">
    <citation type="submission" date="2014-07" db="EMBL/GenBank/DDBJ databases">
        <authorList>
            <person name="Urmite Genomes Urmite Genomes"/>
        </authorList>
    </citation>
    <scope>NUCLEOTIDE SEQUENCE</scope>
    <source>
        <strain evidence="12">11W110_air</strain>
    </source>
</reference>
<evidence type="ECO:0000256" key="8">
    <source>
        <dbReference type="ARBA" id="ARBA00049348"/>
    </source>
</evidence>
<proteinExistence type="inferred from homology"/>
<evidence type="ECO:0000256" key="4">
    <source>
        <dbReference type="ARBA" id="ARBA00022603"/>
    </source>
</evidence>
<evidence type="ECO:0000259" key="10">
    <source>
        <dbReference type="Pfam" id="PF01035"/>
    </source>
</evidence>
<feature type="compositionally biased region" description="Low complexity" evidence="9">
    <location>
        <begin position="186"/>
        <end position="223"/>
    </location>
</feature>
<evidence type="ECO:0000259" key="11">
    <source>
        <dbReference type="Pfam" id="PF02870"/>
    </source>
</evidence>
<dbReference type="EMBL" id="LN483070">
    <property type="protein sequence ID" value="CEA08411.1"/>
    <property type="molecule type" value="Genomic_DNA"/>
</dbReference>
<dbReference type="Pfam" id="PF01035">
    <property type="entry name" value="DNA_binding_1"/>
    <property type="match status" value="1"/>
</dbReference>
<dbReference type="Gene3D" id="1.10.10.10">
    <property type="entry name" value="Winged helix-like DNA-binding domain superfamily/Winged helix DNA-binding domain"/>
    <property type="match status" value="1"/>
</dbReference>
<name>A0A078MUA9_9MICC</name>
<comment type="catalytic activity">
    <reaction evidence="1">
        <text>a 4-O-methyl-thymidine in DNA + L-cysteinyl-[protein] = a thymidine in DNA + S-methyl-L-cysteinyl-[protein]</text>
        <dbReference type="Rhea" id="RHEA:53428"/>
        <dbReference type="Rhea" id="RHEA-COMP:10131"/>
        <dbReference type="Rhea" id="RHEA-COMP:10132"/>
        <dbReference type="Rhea" id="RHEA-COMP:13555"/>
        <dbReference type="Rhea" id="RHEA-COMP:13556"/>
        <dbReference type="ChEBI" id="CHEBI:29950"/>
        <dbReference type="ChEBI" id="CHEBI:82612"/>
        <dbReference type="ChEBI" id="CHEBI:137386"/>
        <dbReference type="ChEBI" id="CHEBI:137387"/>
        <dbReference type="EC" id="2.1.1.63"/>
    </reaction>
</comment>
<dbReference type="Pfam" id="PF02870">
    <property type="entry name" value="Methyltransf_1N"/>
    <property type="match status" value="1"/>
</dbReference>
<dbReference type="NCBIfam" id="TIGR00589">
    <property type="entry name" value="ogt"/>
    <property type="match status" value="1"/>
</dbReference>
<dbReference type="CDD" id="cd06445">
    <property type="entry name" value="ATase"/>
    <property type="match status" value="1"/>
</dbReference>
<dbReference type="PANTHER" id="PTHR10815:SF13">
    <property type="entry name" value="METHYLATED-DNA--PROTEIN-CYSTEINE METHYLTRANSFERASE"/>
    <property type="match status" value="1"/>
</dbReference>
<protein>
    <recommendedName>
        <fullName evidence="3">methylated-DNA--[protein]-cysteine S-methyltransferase</fullName>
        <ecNumber evidence="3">2.1.1.63</ecNumber>
    </recommendedName>
</protein>
<accession>A0A078MUA9</accession>
<evidence type="ECO:0000256" key="9">
    <source>
        <dbReference type="SAM" id="MobiDB-lite"/>
    </source>
</evidence>
<comment type="catalytic activity">
    <reaction evidence="8">
        <text>a 6-O-methyl-2'-deoxyguanosine in DNA + L-cysteinyl-[protein] = S-methyl-L-cysteinyl-[protein] + a 2'-deoxyguanosine in DNA</text>
        <dbReference type="Rhea" id="RHEA:24000"/>
        <dbReference type="Rhea" id="RHEA-COMP:10131"/>
        <dbReference type="Rhea" id="RHEA-COMP:10132"/>
        <dbReference type="Rhea" id="RHEA-COMP:11367"/>
        <dbReference type="Rhea" id="RHEA-COMP:11368"/>
        <dbReference type="ChEBI" id="CHEBI:29950"/>
        <dbReference type="ChEBI" id="CHEBI:82612"/>
        <dbReference type="ChEBI" id="CHEBI:85445"/>
        <dbReference type="ChEBI" id="CHEBI:85448"/>
        <dbReference type="EC" id="2.1.1.63"/>
    </reaction>
</comment>
<dbReference type="SUPFAM" id="SSF53155">
    <property type="entry name" value="Methylated DNA-protein cysteine methyltransferase domain"/>
    <property type="match status" value="1"/>
</dbReference>
<dbReference type="InterPro" id="IPR036631">
    <property type="entry name" value="MGMT_N_sf"/>
</dbReference>
<feature type="domain" description="Methylated-DNA-[protein]-cysteine S-methyltransferase DNA binding" evidence="10">
    <location>
        <begin position="81"/>
        <end position="160"/>
    </location>
</feature>
<evidence type="ECO:0000256" key="1">
    <source>
        <dbReference type="ARBA" id="ARBA00001286"/>
    </source>
</evidence>
<dbReference type="AlphaFoldDB" id="A0A078MUA9"/>
<evidence type="ECO:0000256" key="7">
    <source>
        <dbReference type="ARBA" id="ARBA00023204"/>
    </source>
</evidence>
<dbReference type="EC" id="2.1.1.63" evidence="3"/>
<feature type="region of interest" description="Disordered" evidence="9">
    <location>
        <begin position="168"/>
        <end position="245"/>
    </location>
</feature>
<comment type="similarity">
    <text evidence="2">Belongs to the MGMT family.</text>
</comment>
<dbReference type="GO" id="GO:0006281">
    <property type="term" value="P:DNA repair"/>
    <property type="evidence" value="ECO:0007669"/>
    <property type="project" value="UniProtKB-KW"/>
</dbReference>
<keyword evidence="5 12" id="KW-0808">Transferase</keyword>
<dbReference type="InterPro" id="IPR036388">
    <property type="entry name" value="WH-like_DNA-bd_sf"/>
</dbReference>
<dbReference type="Gene3D" id="3.30.160.70">
    <property type="entry name" value="Methylated DNA-protein cysteine methyltransferase domain"/>
    <property type="match status" value="1"/>
</dbReference>
<dbReference type="GO" id="GO:0003908">
    <property type="term" value="F:methylated-DNA-[protein]-cysteine S-methyltransferase activity"/>
    <property type="evidence" value="ECO:0007669"/>
    <property type="project" value="UniProtKB-EC"/>
</dbReference>
<keyword evidence="7" id="KW-0234">DNA repair</keyword>
<feature type="domain" description="Methylguanine DNA methyltransferase ribonuclease-like" evidence="11">
    <location>
        <begin position="5"/>
        <end position="76"/>
    </location>
</feature>
<evidence type="ECO:0000256" key="6">
    <source>
        <dbReference type="ARBA" id="ARBA00022763"/>
    </source>
</evidence>
<evidence type="ECO:0000256" key="3">
    <source>
        <dbReference type="ARBA" id="ARBA00011918"/>
    </source>
</evidence>
<dbReference type="SUPFAM" id="SSF46767">
    <property type="entry name" value="Methylated DNA-protein cysteine methyltransferase, C-terminal domain"/>
    <property type="match status" value="1"/>
</dbReference>
<evidence type="ECO:0000256" key="2">
    <source>
        <dbReference type="ARBA" id="ARBA00008711"/>
    </source>
</evidence>
<dbReference type="InterPro" id="IPR014048">
    <property type="entry name" value="MethylDNA_cys_MeTrfase_DNA-bd"/>
</dbReference>
<dbReference type="PANTHER" id="PTHR10815">
    <property type="entry name" value="METHYLATED-DNA--PROTEIN-CYSTEINE METHYLTRANSFERASE"/>
    <property type="match status" value="1"/>
</dbReference>
<gene>
    <name evidence="12" type="primary">ogt</name>
    <name evidence="12" type="ORF">BN1051_01759</name>
</gene>
<keyword evidence="4 12" id="KW-0489">Methyltransferase</keyword>
<dbReference type="GO" id="GO:0032259">
    <property type="term" value="P:methylation"/>
    <property type="evidence" value="ECO:0007669"/>
    <property type="project" value="UniProtKB-KW"/>
</dbReference>
<keyword evidence="6" id="KW-0227">DNA damage</keyword>
<dbReference type="InterPro" id="IPR008332">
    <property type="entry name" value="MethylG_MeTrfase_N"/>
</dbReference>